<organism evidence="1 2">
    <name type="scientific">Branchiibius hedensis</name>
    <dbReference type="NCBI Taxonomy" id="672460"/>
    <lineage>
        <taxon>Bacteria</taxon>
        <taxon>Bacillati</taxon>
        <taxon>Actinomycetota</taxon>
        <taxon>Actinomycetes</taxon>
        <taxon>Micrococcales</taxon>
        <taxon>Dermacoccaceae</taxon>
        <taxon>Branchiibius</taxon>
    </lineage>
</organism>
<evidence type="ECO:0000313" key="2">
    <source>
        <dbReference type="Proteomes" id="UP000250028"/>
    </source>
</evidence>
<dbReference type="OrthoDB" id="4948239at2"/>
<name>A0A2Y8ZUQ8_9MICO</name>
<accession>A0A2Y8ZUQ8</accession>
<reference evidence="2" key="1">
    <citation type="submission" date="2016-10" db="EMBL/GenBank/DDBJ databases">
        <authorList>
            <person name="Varghese N."/>
            <person name="Submissions S."/>
        </authorList>
    </citation>
    <scope>NUCLEOTIDE SEQUENCE [LARGE SCALE GENOMIC DNA]</scope>
    <source>
        <strain evidence="2">DSM 22951</strain>
    </source>
</reference>
<sequence>METALRGVVGMSDLMHAMRTETRRIMDAAGGDLVLEHEMILSRLIEADLLRSEESEQLVEMFRRVQEAGEPKHDPAPAYLAVRSIYDKIATDPAVSPVAVVIAGAGLGSFQVEPDGDGGVAVGVARMSHGQQLAGIGAAIGTILGGVTGGVLGGAIGGYIGSMLDEKKDKKKT</sequence>
<proteinExistence type="predicted"/>
<dbReference type="AlphaFoldDB" id="A0A2Y8ZUQ8"/>
<gene>
    <name evidence="1" type="ORF">SAMN04489750_2586</name>
</gene>
<dbReference type="EMBL" id="UESZ01000001">
    <property type="protein sequence ID" value="SSA35236.1"/>
    <property type="molecule type" value="Genomic_DNA"/>
</dbReference>
<keyword evidence="2" id="KW-1185">Reference proteome</keyword>
<dbReference type="Proteomes" id="UP000250028">
    <property type="component" value="Unassembled WGS sequence"/>
</dbReference>
<dbReference type="RefSeq" id="WP_146202576.1">
    <property type="nucleotide sequence ID" value="NZ_QGDN01000001.1"/>
</dbReference>
<protein>
    <submittedName>
        <fullName evidence="1">Uncharacterized protein</fullName>
    </submittedName>
</protein>
<evidence type="ECO:0000313" key="1">
    <source>
        <dbReference type="EMBL" id="SSA35236.1"/>
    </source>
</evidence>